<accession>A0A3N6NJR1</accession>
<evidence type="ECO:0000313" key="2">
    <source>
        <dbReference type="EMBL" id="RQG99372.1"/>
    </source>
</evidence>
<organism evidence="2 3">
    <name type="scientific">Natrarchaeobius chitinivorans</name>
    <dbReference type="NCBI Taxonomy" id="1679083"/>
    <lineage>
        <taxon>Archaea</taxon>
        <taxon>Methanobacteriati</taxon>
        <taxon>Methanobacteriota</taxon>
        <taxon>Stenosarchaea group</taxon>
        <taxon>Halobacteria</taxon>
        <taxon>Halobacteriales</taxon>
        <taxon>Natrialbaceae</taxon>
        <taxon>Natrarchaeobius</taxon>
    </lineage>
</organism>
<gene>
    <name evidence="2" type="ORF">EA472_14185</name>
</gene>
<dbReference type="AlphaFoldDB" id="A0A3N6NJR1"/>
<dbReference type="EMBL" id="REFZ01000009">
    <property type="protein sequence ID" value="RQG99372.1"/>
    <property type="molecule type" value="Genomic_DNA"/>
</dbReference>
<protein>
    <submittedName>
        <fullName evidence="2">Uncharacterized protein</fullName>
    </submittedName>
</protein>
<evidence type="ECO:0000313" key="3">
    <source>
        <dbReference type="Proteomes" id="UP000281431"/>
    </source>
</evidence>
<proteinExistence type="predicted"/>
<keyword evidence="3" id="KW-1185">Reference proteome</keyword>
<dbReference type="Proteomes" id="UP000281431">
    <property type="component" value="Unassembled WGS sequence"/>
</dbReference>
<feature type="compositionally biased region" description="Basic and acidic residues" evidence="1">
    <location>
        <begin position="46"/>
        <end position="57"/>
    </location>
</feature>
<comment type="caution">
    <text evidence="2">The sequence shown here is derived from an EMBL/GenBank/DDBJ whole genome shotgun (WGS) entry which is preliminary data.</text>
</comment>
<reference evidence="2 3" key="1">
    <citation type="submission" date="2018-10" db="EMBL/GenBank/DDBJ databases">
        <title>Natrarchaeobius chitinivorans gen. nov., sp. nov., and Natrarchaeobius haloalkaliphilus sp. nov., alkaliphilic, chitin-utilizing haloarchaea from hypersaline alkaline lakes.</title>
        <authorList>
            <person name="Sorokin D.Y."/>
            <person name="Elcheninov A.G."/>
            <person name="Kostrikina N.A."/>
            <person name="Bale N.J."/>
            <person name="Sinninghe Damste J.S."/>
            <person name="Khijniak T.V."/>
            <person name="Kublanov I.V."/>
            <person name="Toshchakov S.V."/>
        </authorList>
    </citation>
    <scope>NUCLEOTIDE SEQUENCE [LARGE SCALE GENOMIC DNA]</scope>
    <source>
        <strain evidence="2 3">AArcht7</strain>
    </source>
</reference>
<name>A0A3N6NJR1_NATCH</name>
<evidence type="ECO:0000256" key="1">
    <source>
        <dbReference type="SAM" id="MobiDB-lite"/>
    </source>
</evidence>
<sequence length="78" mass="8701">MTVAGRSVARVGRLLESQLPMEVRFIETSPVEVRLLATSPDRRLAHARDDHPVHRVFDPVGPDSRYPVRPGGRILPPP</sequence>
<feature type="region of interest" description="Disordered" evidence="1">
    <location>
        <begin position="46"/>
        <end position="78"/>
    </location>
</feature>